<comment type="caution">
    <text evidence="2">The sequence shown here is derived from an EMBL/GenBank/DDBJ whole genome shotgun (WGS) entry which is preliminary data.</text>
</comment>
<organism evidence="2 3">
    <name type="scientific">Candidatus Bilophila faecipullorum</name>
    <dbReference type="NCBI Taxonomy" id="2838482"/>
    <lineage>
        <taxon>Bacteria</taxon>
        <taxon>Pseudomonadati</taxon>
        <taxon>Thermodesulfobacteriota</taxon>
        <taxon>Desulfovibrionia</taxon>
        <taxon>Desulfovibrionales</taxon>
        <taxon>Desulfovibrionaceae</taxon>
        <taxon>Bilophila</taxon>
    </lineage>
</organism>
<protein>
    <submittedName>
        <fullName evidence="2">Uncharacterized protein</fullName>
    </submittedName>
</protein>
<feature type="compositionally biased region" description="Basic and acidic residues" evidence="1">
    <location>
        <begin position="76"/>
        <end position="90"/>
    </location>
</feature>
<evidence type="ECO:0000313" key="3">
    <source>
        <dbReference type="Proteomes" id="UP000824264"/>
    </source>
</evidence>
<name>A0A9D1QY66_9BACT</name>
<evidence type="ECO:0000256" key="1">
    <source>
        <dbReference type="SAM" id="MobiDB-lite"/>
    </source>
</evidence>
<feature type="compositionally biased region" description="Basic and acidic residues" evidence="1">
    <location>
        <begin position="25"/>
        <end position="35"/>
    </location>
</feature>
<gene>
    <name evidence="2" type="ORF">H9874_01520</name>
</gene>
<accession>A0A9D1QY66</accession>
<dbReference type="EMBL" id="DXGI01000055">
    <property type="protein sequence ID" value="HIW77809.1"/>
    <property type="molecule type" value="Genomic_DNA"/>
</dbReference>
<feature type="region of interest" description="Disordered" evidence="1">
    <location>
        <begin position="1"/>
        <end position="109"/>
    </location>
</feature>
<sequence length="168" mass="17264">LGVSPGADLRSPEGPQGRPAPDVVRAFEEALKDGPSETQAAAPAETALPGPAQAMPSPAEAEGLSAGPVSSVPEADAARMKVHGAGETHPAEALSRTGGPEITAERSESDVLRDVARLMERVGSGGASMTDLYRLQYMVGILRLQASGGSHLSQQVNQGFESLLKQQG</sequence>
<dbReference type="Proteomes" id="UP000824264">
    <property type="component" value="Unassembled WGS sequence"/>
</dbReference>
<reference evidence="2" key="1">
    <citation type="journal article" date="2021" name="PeerJ">
        <title>Extensive microbial diversity within the chicken gut microbiome revealed by metagenomics and culture.</title>
        <authorList>
            <person name="Gilroy R."/>
            <person name="Ravi A."/>
            <person name="Getino M."/>
            <person name="Pursley I."/>
            <person name="Horton D.L."/>
            <person name="Alikhan N.F."/>
            <person name="Baker D."/>
            <person name="Gharbi K."/>
            <person name="Hall N."/>
            <person name="Watson M."/>
            <person name="Adriaenssens E.M."/>
            <person name="Foster-Nyarko E."/>
            <person name="Jarju S."/>
            <person name="Secka A."/>
            <person name="Antonio M."/>
            <person name="Oren A."/>
            <person name="Chaudhuri R.R."/>
            <person name="La Ragione R."/>
            <person name="Hildebrand F."/>
            <person name="Pallen M.J."/>
        </authorList>
    </citation>
    <scope>NUCLEOTIDE SEQUENCE</scope>
    <source>
        <strain evidence="2">ChiSxjej5B17-1746</strain>
    </source>
</reference>
<dbReference type="AlphaFoldDB" id="A0A9D1QY66"/>
<reference evidence="2" key="2">
    <citation type="submission" date="2021-04" db="EMBL/GenBank/DDBJ databases">
        <authorList>
            <person name="Gilroy R."/>
        </authorList>
    </citation>
    <scope>NUCLEOTIDE SEQUENCE</scope>
    <source>
        <strain evidence="2">ChiSxjej5B17-1746</strain>
    </source>
</reference>
<feature type="non-terminal residue" evidence="2">
    <location>
        <position position="1"/>
    </location>
</feature>
<evidence type="ECO:0000313" key="2">
    <source>
        <dbReference type="EMBL" id="HIW77809.1"/>
    </source>
</evidence>
<proteinExistence type="predicted"/>